<feature type="region of interest" description="Disordered" evidence="1">
    <location>
        <begin position="1"/>
        <end position="91"/>
    </location>
</feature>
<dbReference type="InParanoid" id="A0A0D2UE65"/>
<feature type="region of interest" description="Disordered" evidence="1">
    <location>
        <begin position="126"/>
        <end position="145"/>
    </location>
</feature>
<gene>
    <name evidence="2" type="ORF">CAOG_009750</name>
</gene>
<dbReference type="EMBL" id="KE346365">
    <property type="protein sequence ID" value="KJE93416.1"/>
    <property type="molecule type" value="Genomic_DNA"/>
</dbReference>
<evidence type="ECO:0000256" key="1">
    <source>
        <dbReference type="SAM" id="MobiDB-lite"/>
    </source>
</evidence>
<protein>
    <submittedName>
        <fullName evidence="2">Uncharacterized protein</fullName>
    </submittedName>
</protein>
<evidence type="ECO:0000313" key="3">
    <source>
        <dbReference type="Proteomes" id="UP000008743"/>
    </source>
</evidence>
<evidence type="ECO:0000313" key="2">
    <source>
        <dbReference type="EMBL" id="KJE93416.1"/>
    </source>
</evidence>
<keyword evidence="3" id="KW-1185">Reference proteome</keyword>
<dbReference type="Proteomes" id="UP000008743">
    <property type="component" value="Unassembled WGS sequence"/>
</dbReference>
<sequence>MSGSPANAGSGDEVRDGKVPTLVVSSSDEPAATSAATTPVRKPALQMSKLRHTEGTNGAVGDASPASGHTANAAEHANASPSTPPATSAFRALPLASPSPLSLTSSASSSGLLPLANTLSHLLDAEMTSPEEDEEGNLSLDAWGL</sequence>
<name>A0A0D2UE65_CAPO3</name>
<reference evidence="3" key="1">
    <citation type="submission" date="2011-02" db="EMBL/GenBank/DDBJ databases">
        <title>The Genome Sequence of Capsaspora owczarzaki ATCC 30864.</title>
        <authorList>
            <person name="Russ C."/>
            <person name="Cuomo C."/>
            <person name="Burger G."/>
            <person name="Gray M.W."/>
            <person name="Holland P.W.H."/>
            <person name="King N."/>
            <person name="Lang F.B.F."/>
            <person name="Roger A.J."/>
            <person name="Ruiz-Trillo I."/>
            <person name="Young S.K."/>
            <person name="Zeng Q."/>
            <person name="Gargeya S."/>
            <person name="Alvarado L."/>
            <person name="Berlin A."/>
            <person name="Chapman S.B."/>
            <person name="Chen Z."/>
            <person name="Freedman E."/>
            <person name="Gellesch M."/>
            <person name="Goldberg J."/>
            <person name="Griggs A."/>
            <person name="Gujja S."/>
            <person name="Heilman E."/>
            <person name="Heiman D."/>
            <person name="Howarth C."/>
            <person name="Mehta T."/>
            <person name="Neiman D."/>
            <person name="Pearson M."/>
            <person name="Roberts A."/>
            <person name="Saif S."/>
            <person name="Shea T."/>
            <person name="Shenoy N."/>
            <person name="Sisk P."/>
            <person name="Stolte C."/>
            <person name="Sykes S."/>
            <person name="White J."/>
            <person name="Yandava C."/>
            <person name="Haas B."/>
            <person name="Nusbaum C."/>
            <person name="Birren B."/>
        </authorList>
    </citation>
    <scope>NUCLEOTIDE SEQUENCE</scope>
    <source>
        <strain evidence="3">ATCC 30864</strain>
    </source>
</reference>
<organism evidence="2 3">
    <name type="scientific">Capsaspora owczarzaki (strain ATCC 30864)</name>
    <dbReference type="NCBI Taxonomy" id="595528"/>
    <lineage>
        <taxon>Eukaryota</taxon>
        <taxon>Filasterea</taxon>
        <taxon>Capsaspora</taxon>
    </lineage>
</organism>
<accession>A0A0D2UE65</accession>
<proteinExistence type="predicted"/>
<dbReference type="AlphaFoldDB" id="A0A0D2UE65"/>